<dbReference type="Proteomes" id="UP001144978">
    <property type="component" value="Unassembled WGS sequence"/>
</dbReference>
<organism evidence="1 2">
    <name type="scientific">Trametes sanguinea</name>
    <dbReference type="NCBI Taxonomy" id="158606"/>
    <lineage>
        <taxon>Eukaryota</taxon>
        <taxon>Fungi</taxon>
        <taxon>Dikarya</taxon>
        <taxon>Basidiomycota</taxon>
        <taxon>Agaricomycotina</taxon>
        <taxon>Agaricomycetes</taxon>
        <taxon>Polyporales</taxon>
        <taxon>Polyporaceae</taxon>
        <taxon>Trametes</taxon>
    </lineage>
</organism>
<evidence type="ECO:0000313" key="2">
    <source>
        <dbReference type="Proteomes" id="UP001144978"/>
    </source>
</evidence>
<name>A0ACC1MBU2_9APHY</name>
<comment type="caution">
    <text evidence="1">The sequence shown here is derived from an EMBL/GenBank/DDBJ whole genome shotgun (WGS) entry which is preliminary data.</text>
</comment>
<reference evidence="1" key="1">
    <citation type="submission" date="2022-08" db="EMBL/GenBank/DDBJ databases">
        <title>Genome Sequence of Pycnoporus sanguineus.</title>
        <authorList>
            <person name="Buettner E."/>
        </authorList>
    </citation>
    <scope>NUCLEOTIDE SEQUENCE</scope>
    <source>
        <strain evidence="1">CG-C14</strain>
    </source>
</reference>
<keyword evidence="2" id="KW-1185">Reference proteome</keyword>
<evidence type="ECO:0000313" key="1">
    <source>
        <dbReference type="EMBL" id="KAJ2958999.1"/>
    </source>
</evidence>
<sequence>MPRILVLLSVFIPFLATLSVCRKAAVAAEYEGINPMLETIPPVSLGFLPFYHTYGLHYVVIRPVAQVIPTIVLPRWNVDAVLDLIPKYALPLLEAASCEWVILTSL</sequence>
<accession>A0ACC1MBU2</accession>
<proteinExistence type="predicted"/>
<dbReference type="EMBL" id="JANSHE010007543">
    <property type="protein sequence ID" value="KAJ2958999.1"/>
    <property type="molecule type" value="Genomic_DNA"/>
</dbReference>
<gene>
    <name evidence="1" type="ORF">NUW54_g14502</name>
</gene>
<protein>
    <submittedName>
        <fullName evidence="1">Uncharacterized protein</fullName>
    </submittedName>
</protein>